<evidence type="ECO:0000259" key="1">
    <source>
        <dbReference type="Pfam" id="PF07883"/>
    </source>
</evidence>
<dbReference type="OrthoDB" id="9806121at2"/>
<dbReference type="EMBL" id="CP000302">
    <property type="protein sequence ID" value="ABE56301.1"/>
    <property type="molecule type" value="Genomic_DNA"/>
</dbReference>
<accession>Q12JS5</accession>
<dbReference type="PANTHER" id="PTHR36114">
    <property type="entry name" value="16.7 KDA PROTEIN IN WHIE LOCUS"/>
    <property type="match status" value="1"/>
</dbReference>
<evidence type="ECO:0000313" key="2">
    <source>
        <dbReference type="EMBL" id="ABE56301.1"/>
    </source>
</evidence>
<dbReference type="Pfam" id="PF07883">
    <property type="entry name" value="Cupin_2"/>
    <property type="match status" value="1"/>
</dbReference>
<dbReference type="InterPro" id="IPR052044">
    <property type="entry name" value="PKS_Associated_Protein"/>
</dbReference>
<dbReference type="Gene3D" id="2.60.120.10">
    <property type="entry name" value="Jelly Rolls"/>
    <property type="match status" value="1"/>
</dbReference>
<dbReference type="eggNOG" id="COG0662">
    <property type="taxonomic scope" value="Bacteria"/>
</dbReference>
<dbReference type="SUPFAM" id="SSF51182">
    <property type="entry name" value="RmlC-like cupins"/>
    <property type="match status" value="1"/>
</dbReference>
<dbReference type="InterPro" id="IPR013096">
    <property type="entry name" value="Cupin_2"/>
</dbReference>
<protein>
    <submittedName>
        <fullName evidence="2">Cupin 2, conserved barrel</fullName>
    </submittedName>
</protein>
<dbReference type="PANTHER" id="PTHR36114:SF1">
    <property type="entry name" value="16.7 KDA PROTEIN IN WHIE LOCUS"/>
    <property type="match status" value="1"/>
</dbReference>
<name>Q12JS5_SHEDO</name>
<gene>
    <name evidence="2" type="ordered locus">Sden_3023</name>
</gene>
<proteinExistence type="predicted"/>
<dbReference type="RefSeq" id="WP_011497447.1">
    <property type="nucleotide sequence ID" value="NC_007954.1"/>
</dbReference>
<dbReference type="HOGENOM" id="CLU_145430_0_0_6"/>
<evidence type="ECO:0000313" key="3">
    <source>
        <dbReference type="Proteomes" id="UP000001982"/>
    </source>
</evidence>
<reference evidence="2 3" key="1">
    <citation type="submission" date="2006-03" db="EMBL/GenBank/DDBJ databases">
        <title>Complete sequence of Shewanella denitrificans OS217.</title>
        <authorList>
            <consortium name="US DOE Joint Genome Institute"/>
            <person name="Copeland A."/>
            <person name="Lucas S."/>
            <person name="Lapidus A."/>
            <person name="Barry K."/>
            <person name="Detter J.C."/>
            <person name="Glavina del Rio T."/>
            <person name="Hammon N."/>
            <person name="Israni S."/>
            <person name="Dalin E."/>
            <person name="Tice H."/>
            <person name="Pitluck S."/>
            <person name="Brettin T."/>
            <person name="Bruce D."/>
            <person name="Han C."/>
            <person name="Tapia R."/>
            <person name="Gilna P."/>
            <person name="Kiss H."/>
            <person name="Schmutz J."/>
            <person name="Larimer F."/>
            <person name="Land M."/>
            <person name="Hauser L."/>
            <person name="Kyrpides N."/>
            <person name="Lykidis A."/>
            <person name="Richardson P."/>
        </authorList>
    </citation>
    <scope>NUCLEOTIDE SEQUENCE [LARGE SCALE GENOMIC DNA]</scope>
    <source>
        <strain evidence="3">OS217 / ATCC BAA-1090 / DSM 15013</strain>
    </source>
</reference>
<dbReference type="Proteomes" id="UP000001982">
    <property type="component" value="Chromosome"/>
</dbReference>
<dbReference type="InterPro" id="IPR014710">
    <property type="entry name" value="RmlC-like_jellyroll"/>
</dbReference>
<organism evidence="2 3">
    <name type="scientific">Shewanella denitrificans (strain OS217 / ATCC BAA-1090 / DSM 15013)</name>
    <dbReference type="NCBI Taxonomy" id="318161"/>
    <lineage>
        <taxon>Bacteria</taxon>
        <taxon>Pseudomonadati</taxon>
        <taxon>Pseudomonadota</taxon>
        <taxon>Gammaproteobacteria</taxon>
        <taxon>Alteromonadales</taxon>
        <taxon>Shewanellaceae</taxon>
        <taxon>Shewanella</taxon>
    </lineage>
</organism>
<dbReference type="InterPro" id="IPR011051">
    <property type="entry name" value="RmlC_Cupin_sf"/>
</dbReference>
<dbReference type="KEGG" id="sdn:Sden_3023"/>
<dbReference type="AlphaFoldDB" id="Q12JS5"/>
<dbReference type="STRING" id="318161.Sden_3023"/>
<sequence length="113" mass="12408">MSVVSTQNAEHYLWGDHCDGWHLAKSPNLSVIQESVPSGCAEIRHYHAHSEQFFYVLSGVATLELDGTIHQLAANQGLHVPVLMAHQLSNVNEETLVFIVVSTPPSHGDRINA</sequence>
<feature type="domain" description="Cupin type-2" evidence="1">
    <location>
        <begin position="36"/>
        <end position="101"/>
    </location>
</feature>
<keyword evidence="3" id="KW-1185">Reference proteome</keyword>